<evidence type="ECO:0000313" key="2">
    <source>
        <dbReference type="Proteomes" id="UP000032232"/>
    </source>
</evidence>
<dbReference type="AlphaFoldDB" id="A0A0D1EGQ6"/>
<accession>A0A0D1EGQ6</accession>
<organism evidence="1 2">
    <name type="scientific">Jannaschia aquimarina</name>
    <dbReference type="NCBI Taxonomy" id="935700"/>
    <lineage>
        <taxon>Bacteria</taxon>
        <taxon>Pseudomonadati</taxon>
        <taxon>Pseudomonadota</taxon>
        <taxon>Alphaproteobacteria</taxon>
        <taxon>Rhodobacterales</taxon>
        <taxon>Roseobacteraceae</taxon>
        <taxon>Jannaschia</taxon>
    </lineage>
</organism>
<evidence type="ECO:0008006" key="3">
    <source>
        <dbReference type="Google" id="ProtNLM"/>
    </source>
</evidence>
<evidence type="ECO:0000313" key="1">
    <source>
        <dbReference type="EMBL" id="KIT16794.1"/>
    </source>
</evidence>
<dbReference type="Proteomes" id="UP000032232">
    <property type="component" value="Unassembled WGS sequence"/>
</dbReference>
<dbReference type="STRING" id="935700.jaqu_15820"/>
<reference evidence="1 2" key="1">
    <citation type="submission" date="2015-02" db="EMBL/GenBank/DDBJ databases">
        <title>Genome Sequence of Jannaschia aquimarina DSM28248, a member of the Roseobacter clade.</title>
        <authorList>
            <person name="Voget S."/>
            <person name="Daniel R."/>
        </authorList>
    </citation>
    <scope>NUCLEOTIDE SEQUENCE [LARGE SCALE GENOMIC DNA]</scope>
    <source>
        <strain evidence="1 2">GSW-M26</strain>
    </source>
</reference>
<dbReference type="EMBL" id="JYFE01000027">
    <property type="protein sequence ID" value="KIT16794.1"/>
    <property type="molecule type" value="Genomic_DNA"/>
</dbReference>
<comment type="caution">
    <text evidence="1">The sequence shown here is derived from an EMBL/GenBank/DDBJ whole genome shotgun (WGS) entry which is preliminary data.</text>
</comment>
<keyword evidence="2" id="KW-1185">Reference proteome</keyword>
<protein>
    <recommendedName>
        <fullName evidence="3">Phytase-like domain-containing protein</fullName>
    </recommendedName>
</protein>
<dbReference type="RefSeq" id="WP_043918401.1">
    <property type="nucleotide sequence ID" value="NZ_FZPF01000001.1"/>
</dbReference>
<sequence>MGIEHVRTVTIDETNSGPWFFPPYYDWDLDVGDGGGDGFLLAQTDYKSIYIQRLDENGDPEGDLVLVATDLVEYNGEFPSGVVQEARIVELENGNVLVHWTQIDADPFSIHGVILDPDLAAVSNPFMLIENTSQTLFAPIDFAPTGDGGVLVLSPSGPLEDMSIAVRRFDAEGRPIGSEVEIDDDPGAALGGREQIVELPEGRSLAI</sequence>
<dbReference type="PATRIC" id="fig|935700.4.peg.1638"/>
<proteinExistence type="predicted"/>
<gene>
    <name evidence="1" type="ORF">jaqu_15820</name>
</gene>
<name>A0A0D1EGQ6_9RHOB</name>